<dbReference type="Gramene" id="Pp3c13_3840V3.1">
    <property type="protein sequence ID" value="Pp3c13_3840V3.1"/>
    <property type="gene ID" value="Pp3c13_3840"/>
</dbReference>
<evidence type="ECO:0000313" key="2">
    <source>
        <dbReference type="EnsemblPlants" id="Pp3c13_3840V3.1"/>
    </source>
</evidence>
<dbReference type="AlphaFoldDB" id="A0A2K1JKM6"/>
<dbReference type="Gramene" id="Pp3c13_3840V3.2">
    <property type="protein sequence ID" value="Pp3c13_3840V3.2"/>
    <property type="gene ID" value="Pp3c13_3840"/>
</dbReference>
<evidence type="ECO:0000313" key="1">
    <source>
        <dbReference type="EMBL" id="PNR42108.1"/>
    </source>
</evidence>
<name>A0A2K1JKM6_PHYPA</name>
<organism evidence="1">
    <name type="scientific">Physcomitrium patens</name>
    <name type="common">Spreading-leaved earth moss</name>
    <name type="synonym">Physcomitrella patens</name>
    <dbReference type="NCBI Taxonomy" id="3218"/>
    <lineage>
        <taxon>Eukaryota</taxon>
        <taxon>Viridiplantae</taxon>
        <taxon>Streptophyta</taxon>
        <taxon>Embryophyta</taxon>
        <taxon>Bryophyta</taxon>
        <taxon>Bryophytina</taxon>
        <taxon>Bryopsida</taxon>
        <taxon>Funariidae</taxon>
        <taxon>Funariales</taxon>
        <taxon>Funariaceae</taxon>
        <taxon>Physcomitrium</taxon>
    </lineage>
</organism>
<sequence>MPQQRIIVSHLFKFEETVFRAKNKGKTKWGQLQGVWAKQSMVTTKQIKEKSK</sequence>
<accession>A0A2K1JKM6</accession>
<reference evidence="1 3" key="2">
    <citation type="journal article" date="2018" name="Plant J.">
        <title>The Physcomitrella patens chromosome-scale assembly reveals moss genome structure and evolution.</title>
        <authorList>
            <person name="Lang D."/>
            <person name="Ullrich K.K."/>
            <person name="Murat F."/>
            <person name="Fuchs J."/>
            <person name="Jenkins J."/>
            <person name="Haas F.B."/>
            <person name="Piednoel M."/>
            <person name="Gundlach H."/>
            <person name="Van Bel M."/>
            <person name="Meyberg R."/>
            <person name="Vives C."/>
            <person name="Morata J."/>
            <person name="Symeonidi A."/>
            <person name="Hiss M."/>
            <person name="Muchero W."/>
            <person name="Kamisugi Y."/>
            <person name="Saleh O."/>
            <person name="Blanc G."/>
            <person name="Decker E.L."/>
            <person name="van Gessel N."/>
            <person name="Grimwood J."/>
            <person name="Hayes R.D."/>
            <person name="Graham S.W."/>
            <person name="Gunter L.E."/>
            <person name="McDaniel S.F."/>
            <person name="Hoernstein S.N.W."/>
            <person name="Larsson A."/>
            <person name="Li F.W."/>
            <person name="Perroud P.F."/>
            <person name="Phillips J."/>
            <person name="Ranjan P."/>
            <person name="Rokshar D.S."/>
            <person name="Rothfels C.J."/>
            <person name="Schneider L."/>
            <person name="Shu S."/>
            <person name="Stevenson D.W."/>
            <person name="Thummler F."/>
            <person name="Tillich M."/>
            <person name="Villarreal Aguilar J.C."/>
            <person name="Widiez T."/>
            <person name="Wong G.K."/>
            <person name="Wymore A."/>
            <person name="Zhang Y."/>
            <person name="Zimmer A.D."/>
            <person name="Quatrano R.S."/>
            <person name="Mayer K.F.X."/>
            <person name="Goodstein D."/>
            <person name="Casacuberta J.M."/>
            <person name="Vandepoele K."/>
            <person name="Reski R."/>
            <person name="Cuming A.C."/>
            <person name="Tuskan G.A."/>
            <person name="Maumus F."/>
            <person name="Salse J."/>
            <person name="Schmutz J."/>
            <person name="Rensing S.A."/>
        </authorList>
    </citation>
    <scope>NUCLEOTIDE SEQUENCE [LARGE SCALE GENOMIC DNA]</scope>
    <source>
        <strain evidence="2 3">cv. Gransden 2004</strain>
    </source>
</reference>
<dbReference type="Proteomes" id="UP000006727">
    <property type="component" value="Chromosome 13"/>
</dbReference>
<evidence type="ECO:0000313" key="3">
    <source>
        <dbReference type="Proteomes" id="UP000006727"/>
    </source>
</evidence>
<reference evidence="1 3" key="1">
    <citation type="journal article" date="2008" name="Science">
        <title>The Physcomitrella genome reveals evolutionary insights into the conquest of land by plants.</title>
        <authorList>
            <person name="Rensing S."/>
            <person name="Lang D."/>
            <person name="Zimmer A."/>
            <person name="Terry A."/>
            <person name="Salamov A."/>
            <person name="Shapiro H."/>
            <person name="Nishiyama T."/>
            <person name="Perroud P.-F."/>
            <person name="Lindquist E."/>
            <person name="Kamisugi Y."/>
            <person name="Tanahashi T."/>
            <person name="Sakakibara K."/>
            <person name="Fujita T."/>
            <person name="Oishi K."/>
            <person name="Shin-I T."/>
            <person name="Kuroki Y."/>
            <person name="Toyoda A."/>
            <person name="Suzuki Y."/>
            <person name="Hashimoto A."/>
            <person name="Yamaguchi K."/>
            <person name="Sugano A."/>
            <person name="Kohara Y."/>
            <person name="Fujiyama A."/>
            <person name="Anterola A."/>
            <person name="Aoki S."/>
            <person name="Ashton N."/>
            <person name="Barbazuk W.B."/>
            <person name="Barker E."/>
            <person name="Bennetzen J."/>
            <person name="Bezanilla M."/>
            <person name="Blankenship R."/>
            <person name="Cho S.H."/>
            <person name="Dutcher S."/>
            <person name="Estelle M."/>
            <person name="Fawcett J.A."/>
            <person name="Gundlach H."/>
            <person name="Hanada K."/>
            <person name="Heyl A."/>
            <person name="Hicks K.A."/>
            <person name="Hugh J."/>
            <person name="Lohr M."/>
            <person name="Mayer K."/>
            <person name="Melkozernov A."/>
            <person name="Murata T."/>
            <person name="Nelson D."/>
            <person name="Pils B."/>
            <person name="Prigge M."/>
            <person name="Reiss B."/>
            <person name="Renner T."/>
            <person name="Rombauts S."/>
            <person name="Rushton P."/>
            <person name="Sanderfoot A."/>
            <person name="Schween G."/>
            <person name="Shiu S.-H."/>
            <person name="Stueber K."/>
            <person name="Theodoulou F.L."/>
            <person name="Tu H."/>
            <person name="Van de Peer Y."/>
            <person name="Verrier P.J."/>
            <person name="Waters E."/>
            <person name="Wood A."/>
            <person name="Yang L."/>
            <person name="Cove D."/>
            <person name="Cuming A."/>
            <person name="Hasebe M."/>
            <person name="Lucas S."/>
            <person name="Mishler D.B."/>
            <person name="Reski R."/>
            <person name="Grigoriev I."/>
            <person name="Quatrano R.S."/>
            <person name="Boore J.L."/>
        </authorList>
    </citation>
    <scope>NUCLEOTIDE SEQUENCE [LARGE SCALE GENOMIC DNA]</scope>
    <source>
        <strain evidence="2 3">cv. Gransden 2004</strain>
    </source>
</reference>
<protein>
    <submittedName>
        <fullName evidence="1 2">Uncharacterized protein</fullName>
    </submittedName>
</protein>
<proteinExistence type="predicted"/>
<dbReference type="EnsemblPlants" id="Pp3c13_3840V3.1">
    <property type="protein sequence ID" value="Pp3c13_3840V3.1"/>
    <property type="gene ID" value="Pp3c13_3840"/>
</dbReference>
<keyword evidence="3" id="KW-1185">Reference proteome</keyword>
<reference evidence="2" key="3">
    <citation type="submission" date="2020-12" db="UniProtKB">
        <authorList>
            <consortium name="EnsemblPlants"/>
        </authorList>
    </citation>
    <scope>IDENTIFICATION</scope>
</reference>
<dbReference type="EMBL" id="ABEU02000013">
    <property type="protein sequence ID" value="PNR42108.1"/>
    <property type="molecule type" value="Genomic_DNA"/>
</dbReference>
<gene>
    <name evidence="1" type="ORF">PHYPA_016937</name>
</gene>
<dbReference type="PaxDb" id="3218-PP1S107_31V6.1"/>
<dbReference type="EnsemblPlants" id="Pp3c13_3840V3.2">
    <property type="protein sequence ID" value="Pp3c13_3840V3.2"/>
    <property type="gene ID" value="Pp3c13_3840"/>
</dbReference>
<dbReference type="InParanoid" id="A0A2K1JKM6"/>